<dbReference type="GO" id="GO:0005768">
    <property type="term" value="C:endosome"/>
    <property type="evidence" value="ECO:0007669"/>
    <property type="project" value="TreeGrafter"/>
</dbReference>
<accession>A0A060TDG6</accession>
<evidence type="ECO:0000256" key="5">
    <source>
        <dbReference type="ARBA" id="ARBA00022989"/>
    </source>
</evidence>
<dbReference type="Gene3D" id="1.20.1250.20">
    <property type="entry name" value="MFS general substrate transporter like domains"/>
    <property type="match status" value="2"/>
</dbReference>
<feature type="transmembrane region" description="Helical" evidence="9">
    <location>
        <begin position="262"/>
        <end position="279"/>
    </location>
</feature>
<keyword evidence="3" id="KW-0813">Transport</keyword>
<feature type="transmembrane region" description="Helical" evidence="9">
    <location>
        <begin position="390"/>
        <end position="409"/>
    </location>
</feature>
<dbReference type="InterPro" id="IPR036259">
    <property type="entry name" value="MFS_trans_sf"/>
</dbReference>
<feature type="transmembrane region" description="Helical" evidence="9">
    <location>
        <begin position="141"/>
        <end position="161"/>
    </location>
</feature>
<dbReference type="Pfam" id="PF06609">
    <property type="entry name" value="TRI12"/>
    <property type="match status" value="1"/>
</dbReference>
<feature type="region of interest" description="Disordered" evidence="8">
    <location>
        <begin position="531"/>
        <end position="564"/>
    </location>
</feature>
<dbReference type="GO" id="GO:0005774">
    <property type="term" value="C:vacuolar membrane"/>
    <property type="evidence" value="ECO:0007669"/>
    <property type="project" value="TreeGrafter"/>
</dbReference>
<feature type="transmembrane region" description="Helical" evidence="9">
    <location>
        <begin position="338"/>
        <end position="359"/>
    </location>
</feature>
<evidence type="ECO:0000256" key="2">
    <source>
        <dbReference type="ARBA" id="ARBA00008335"/>
    </source>
</evidence>
<comment type="similarity">
    <text evidence="2">Belongs to the major facilitator superfamily.</text>
</comment>
<evidence type="ECO:0000313" key="10">
    <source>
        <dbReference type="EMBL" id="CDP39130.1"/>
    </source>
</evidence>
<feature type="transmembrane region" description="Helical" evidence="9">
    <location>
        <begin position="299"/>
        <end position="326"/>
    </location>
</feature>
<reference evidence="10" key="2">
    <citation type="submission" date="2014-06" db="EMBL/GenBank/DDBJ databases">
        <title>The complete genome of Blastobotrys (Arxula) adeninivorans LS3 - a yeast of biotechnological interest.</title>
        <authorList>
            <person name="Kunze G."/>
            <person name="Gaillardin C."/>
            <person name="Czernicka M."/>
            <person name="Durrens P."/>
            <person name="Martin T."/>
            <person name="Boer E."/>
            <person name="Gabaldon T."/>
            <person name="Cruz J."/>
            <person name="Talla E."/>
            <person name="Marck C."/>
            <person name="Goffeau A."/>
            <person name="Barbe V."/>
            <person name="Baret P."/>
            <person name="Baronian K."/>
            <person name="Beier S."/>
            <person name="Bleykasten C."/>
            <person name="Bode R."/>
            <person name="Casaregola S."/>
            <person name="Despons L."/>
            <person name="Fairhead C."/>
            <person name="Giersberg M."/>
            <person name="Gierski P."/>
            <person name="Hahnel U."/>
            <person name="Hartmann A."/>
            <person name="Jankowska D."/>
            <person name="Jubin C."/>
            <person name="Jung P."/>
            <person name="Lafontaine I."/>
            <person name="Leh-Louis V."/>
            <person name="Lemaire M."/>
            <person name="Marcet-Houben M."/>
            <person name="Mascher M."/>
            <person name="Morel G."/>
            <person name="Richard G.-F."/>
            <person name="Riechen J."/>
            <person name="Sacerdot C."/>
            <person name="Sarkar A."/>
            <person name="Savel G."/>
            <person name="Schacherer J."/>
            <person name="Sherman D."/>
            <person name="Straub M.-L."/>
            <person name="Stein N."/>
            <person name="Thierry A."/>
            <person name="Trautwein-Schult A."/>
            <person name="Westhof E."/>
            <person name="Worch S."/>
            <person name="Dujon B."/>
            <person name="Souciet J.-L."/>
            <person name="Wincker P."/>
            <person name="Scholz U."/>
            <person name="Neuveglise N."/>
        </authorList>
    </citation>
    <scope>NUCLEOTIDE SEQUENCE</scope>
    <source>
        <strain evidence="10">LS3</strain>
    </source>
</reference>
<keyword evidence="7 9" id="KW-0472">Membrane</keyword>
<keyword evidence="6" id="KW-0406">Ion transport</keyword>
<evidence type="ECO:0000256" key="4">
    <source>
        <dbReference type="ARBA" id="ARBA00022692"/>
    </source>
</evidence>
<comment type="subcellular location">
    <subcellularLocation>
        <location evidence="1">Endomembrane system</location>
        <topology evidence="1">Multi-pass membrane protein</topology>
    </subcellularLocation>
</comment>
<feature type="transmembrane region" description="Helical" evidence="9">
    <location>
        <begin position="365"/>
        <end position="383"/>
    </location>
</feature>
<feature type="transmembrane region" description="Helical" evidence="9">
    <location>
        <begin position="20"/>
        <end position="37"/>
    </location>
</feature>
<gene>
    <name evidence="10" type="ORF">GNLVRS02_ARAD1D51018g</name>
</gene>
<sequence length="564" mass="61791">MVSSGVKRAEIHSRQFGRIGKLFFYVCLFILSFAYTLDATTRNTYQTTAASALHSHSLVSTVNVARGVVGAATRPAIARLSDIFGRGVLLASVLVFFTVGTIVQSQATTIGKFAGGAILYQVGYTGLTTTVQVITSDFSLLNWRLLGLLVPTMPSIINTWISGDIASAMVSKWQWGFGMWAIIVPVCSLPVFGCLIYANHKSRDEEVPISDLKKLGLKNFLIDLFWKLDVIGNFFLAASLALVLVPLTLAGGESSEWKQAKIIAPLVIGFVLFPVYIVWELHAKYPITPFKMLKDRGVWSALILAIMHKFIYYMQGGYMYTVLLVAMKQSVKAATRITKLYTFVGTITGSILGLLVVRIRRLKGFIIFGTVTWMAAMGILIHYRGGLGQETGVIGALCLMGFGAGLYTHPAEASLQATTNHEHMAVITALNMAVASVGDAFGNCVAGAIWTQMMPKELAKRMDPSLVSSAYNQPLQFIKKYTWGTPERDGMVDAYRAVEKVLTITGTCLCIPLIAGSLFIRDHYLESKISLHEDDEDSENEKTTEREDTPSLDKDNAATRTQNA</sequence>
<keyword evidence="4 9" id="KW-0812">Transmembrane</keyword>
<evidence type="ECO:0000256" key="8">
    <source>
        <dbReference type="SAM" id="MobiDB-lite"/>
    </source>
</evidence>
<dbReference type="InterPro" id="IPR010573">
    <property type="entry name" value="MFS_Str1/Tri12-like"/>
</dbReference>
<dbReference type="SUPFAM" id="SSF103473">
    <property type="entry name" value="MFS general substrate transporter"/>
    <property type="match status" value="1"/>
</dbReference>
<organism evidence="10">
    <name type="scientific">Blastobotrys adeninivorans</name>
    <name type="common">Yeast</name>
    <name type="synonym">Arxula adeninivorans</name>
    <dbReference type="NCBI Taxonomy" id="409370"/>
    <lineage>
        <taxon>Eukaryota</taxon>
        <taxon>Fungi</taxon>
        <taxon>Dikarya</taxon>
        <taxon>Ascomycota</taxon>
        <taxon>Saccharomycotina</taxon>
        <taxon>Dipodascomycetes</taxon>
        <taxon>Dipodascales</taxon>
        <taxon>Trichomonascaceae</taxon>
        <taxon>Blastobotrys</taxon>
    </lineage>
</organism>
<feature type="transmembrane region" description="Helical" evidence="9">
    <location>
        <begin position="429"/>
        <end position="451"/>
    </location>
</feature>
<proteinExistence type="inferred from homology"/>
<feature type="transmembrane region" description="Helical" evidence="9">
    <location>
        <begin position="115"/>
        <end position="135"/>
    </location>
</feature>
<feature type="compositionally biased region" description="Basic and acidic residues" evidence="8">
    <location>
        <begin position="540"/>
        <end position="557"/>
    </location>
</feature>
<feature type="transmembrane region" description="Helical" evidence="9">
    <location>
        <begin position="83"/>
        <end position="103"/>
    </location>
</feature>
<evidence type="ECO:0000256" key="6">
    <source>
        <dbReference type="ARBA" id="ARBA00023065"/>
    </source>
</evidence>
<dbReference type="FunFam" id="1.20.1250.20:FF:000197">
    <property type="entry name" value="Siderophore iron transporter 1"/>
    <property type="match status" value="1"/>
</dbReference>
<feature type="transmembrane region" description="Helical" evidence="9">
    <location>
        <begin position="173"/>
        <end position="198"/>
    </location>
</feature>
<protein>
    <submittedName>
        <fullName evidence="10">ARAD1D51018p</fullName>
    </submittedName>
</protein>
<dbReference type="GO" id="GO:0015343">
    <property type="term" value="F:siderophore-iron transmembrane transporter activity"/>
    <property type="evidence" value="ECO:0007669"/>
    <property type="project" value="TreeGrafter"/>
</dbReference>
<dbReference type="EMBL" id="HG937694">
    <property type="protein sequence ID" value="CDP39130.1"/>
    <property type="molecule type" value="Genomic_DNA"/>
</dbReference>
<dbReference type="PhylomeDB" id="A0A060TDG6"/>
<keyword evidence="5 9" id="KW-1133">Transmembrane helix</keyword>
<evidence type="ECO:0000256" key="9">
    <source>
        <dbReference type="SAM" id="Phobius"/>
    </source>
</evidence>
<evidence type="ECO:0000256" key="1">
    <source>
        <dbReference type="ARBA" id="ARBA00004127"/>
    </source>
</evidence>
<reference evidence="10" key="1">
    <citation type="submission" date="2014-02" db="EMBL/GenBank/DDBJ databases">
        <authorList>
            <person name="Genoscope - CEA"/>
        </authorList>
    </citation>
    <scope>NUCLEOTIDE SEQUENCE</scope>
    <source>
        <strain evidence="10">LS3</strain>
    </source>
</reference>
<dbReference type="PANTHER" id="PTHR23501">
    <property type="entry name" value="MAJOR FACILITATOR SUPERFAMILY"/>
    <property type="match status" value="1"/>
</dbReference>
<dbReference type="GO" id="GO:0005886">
    <property type="term" value="C:plasma membrane"/>
    <property type="evidence" value="ECO:0007669"/>
    <property type="project" value="TreeGrafter"/>
</dbReference>
<evidence type="ECO:0000256" key="3">
    <source>
        <dbReference type="ARBA" id="ARBA00022448"/>
    </source>
</evidence>
<name>A0A060TDG6_BLAAD</name>
<dbReference type="AlphaFoldDB" id="A0A060TDG6"/>
<feature type="transmembrane region" description="Helical" evidence="9">
    <location>
        <begin position="230"/>
        <end position="250"/>
    </location>
</feature>
<evidence type="ECO:0000256" key="7">
    <source>
        <dbReference type="ARBA" id="ARBA00023136"/>
    </source>
</evidence>
<dbReference type="PANTHER" id="PTHR23501:SF92">
    <property type="entry name" value="GLUTATHIONE EXCHANGER 1-RELATED"/>
    <property type="match status" value="1"/>
</dbReference>